<gene>
    <name evidence="4" type="ORF">DFH08DRAFT_846802</name>
</gene>
<dbReference type="Proteomes" id="UP001218218">
    <property type="component" value="Unassembled WGS sequence"/>
</dbReference>
<name>A0AAD7F0C0_9AGAR</name>
<keyword evidence="2" id="KW-0560">Oxidoreductase</keyword>
<dbReference type="InterPro" id="IPR036291">
    <property type="entry name" value="NAD(P)-bd_dom_sf"/>
</dbReference>
<dbReference type="Gene3D" id="3.90.25.10">
    <property type="entry name" value="UDP-galactose 4-epimerase, domain 1"/>
    <property type="match status" value="1"/>
</dbReference>
<sequence length="300" mass="32283">MADHSTLVIGAGELGLAVLRSLAASDSRSSSLKVLLRPSHNPNHQALLSELKKLSVTVVYGDVANDSTDVVSDLVSGHTTVISCVGFAAGPGTQIKLARAVLAAEVRRYIPWQFGVDYDIIGRGSPQNLFDEQLDVRALLRGQSHTLWKIVSTGMFTSFLFEPAFGVVDLEAGVCRALGSWEAAVTVTSPQDIGTLTAQIAGETWASSGVVYTAGETITYRTLAAVVEKALRKEVKRELWSVEGLMKELENDPGNGTKKYRAVFAMGKGVSWPMEGTYNYEKGIPVEGVEGWLKGHLNSQ</sequence>
<dbReference type="EMBL" id="JARIHO010000006">
    <property type="protein sequence ID" value="KAJ7359713.1"/>
    <property type="molecule type" value="Genomic_DNA"/>
</dbReference>
<dbReference type="CDD" id="cd05259">
    <property type="entry name" value="PCBER_SDR_a"/>
    <property type="match status" value="1"/>
</dbReference>
<dbReference type="InterPro" id="IPR051609">
    <property type="entry name" value="NmrA/Isoflavone_reductase-like"/>
</dbReference>
<dbReference type="Gene3D" id="3.40.50.720">
    <property type="entry name" value="NAD(P)-binding Rossmann-like Domain"/>
    <property type="match status" value="1"/>
</dbReference>
<organism evidence="4 5">
    <name type="scientific">Mycena albidolilacea</name>
    <dbReference type="NCBI Taxonomy" id="1033008"/>
    <lineage>
        <taxon>Eukaryota</taxon>
        <taxon>Fungi</taxon>
        <taxon>Dikarya</taxon>
        <taxon>Basidiomycota</taxon>
        <taxon>Agaricomycotina</taxon>
        <taxon>Agaricomycetes</taxon>
        <taxon>Agaricomycetidae</taxon>
        <taxon>Agaricales</taxon>
        <taxon>Marasmiineae</taxon>
        <taxon>Mycenaceae</taxon>
        <taxon>Mycena</taxon>
    </lineage>
</organism>
<evidence type="ECO:0000313" key="4">
    <source>
        <dbReference type="EMBL" id="KAJ7359713.1"/>
    </source>
</evidence>
<dbReference type="SUPFAM" id="SSF51735">
    <property type="entry name" value="NAD(P)-binding Rossmann-fold domains"/>
    <property type="match status" value="1"/>
</dbReference>
<proteinExistence type="predicted"/>
<protein>
    <submittedName>
        <fullName evidence="4">Saccharopine dehydrogenase-like oxidoreductase</fullName>
    </submittedName>
</protein>
<evidence type="ECO:0000259" key="3">
    <source>
        <dbReference type="Pfam" id="PF05368"/>
    </source>
</evidence>
<dbReference type="InterPro" id="IPR045312">
    <property type="entry name" value="PCBER-like"/>
</dbReference>
<evidence type="ECO:0000256" key="2">
    <source>
        <dbReference type="ARBA" id="ARBA00023002"/>
    </source>
</evidence>
<accession>A0AAD7F0C0</accession>
<dbReference type="InterPro" id="IPR008030">
    <property type="entry name" value="NmrA-like"/>
</dbReference>
<dbReference type="PANTHER" id="PTHR47706:SF6">
    <property type="entry name" value="NMRA-LIKE FAMILY PROTEIN (AFU_ORTHOLOGUE AFUA_6G00280)"/>
    <property type="match status" value="1"/>
</dbReference>
<comment type="caution">
    <text evidence="4">The sequence shown here is derived from an EMBL/GenBank/DDBJ whole genome shotgun (WGS) entry which is preliminary data.</text>
</comment>
<feature type="domain" description="NmrA-like" evidence="3">
    <location>
        <begin position="7"/>
        <end position="248"/>
    </location>
</feature>
<reference evidence="4" key="1">
    <citation type="submission" date="2023-03" db="EMBL/GenBank/DDBJ databases">
        <title>Massive genome expansion in bonnet fungi (Mycena s.s.) driven by repeated elements and novel gene families across ecological guilds.</title>
        <authorList>
            <consortium name="Lawrence Berkeley National Laboratory"/>
            <person name="Harder C.B."/>
            <person name="Miyauchi S."/>
            <person name="Viragh M."/>
            <person name="Kuo A."/>
            <person name="Thoen E."/>
            <person name="Andreopoulos B."/>
            <person name="Lu D."/>
            <person name="Skrede I."/>
            <person name="Drula E."/>
            <person name="Henrissat B."/>
            <person name="Morin E."/>
            <person name="Kohler A."/>
            <person name="Barry K."/>
            <person name="LaButti K."/>
            <person name="Morin E."/>
            <person name="Salamov A."/>
            <person name="Lipzen A."/>
            <person name="Mereny Z."/>
            <person name="Hegedus B."/>
            <person name="Baldrian P."/>
            <person name="Stursova M."/>
            <person name="Weitz H."/>
            <person name="Taylor A."/>
            <person name="Grigoriev I.V."/>
            <person name="Nagy L.G."/>
            <person name="Martin F."/>
            <person name="Kauserud H."/>
        </authorList>
    </citation>
    <scope>NUCLEOTIDE SEQUENCE</scope>
    <source>
        <strain evidence="4">CBHHK002</strain>
    </source>
</reference>
<keyword evidence="1" id="KW-0521">NADP</keyword>
<dbReference type="AlphaFoldDB" id="A0AAD7F0C0"/>
<evidence type="ECO:0000313" key="5">
    <source>
        <dbReference type="Proteomes" id="UP001218218"/>
    </source>
</evidence>
<dbReference type="GO" id="GO:0016491">
    <property type="term" value="F:oxidoreductase activity"/>
    <property type="evidence" value="ECO:0007669"/>
    <property type="project" value="UniProtKB-KW"/>
</dbReference>
<keyword evidence="5" id="KW-1185">Reference proteome</keyword>
<dbReference type="Pfam" id="PF05368">
    <property type="entry name" value="NmrA"/>
    <property type="match status" value="1"/>
</dbReference>
<evidence type="ECO:0000256" key="1">
    <source>
        <dbReference type="ARBA" id="ARBA00022857"/>
    </source>
</evidence>
<dbReference type="PANTHER" id="PTHR47706">
    <property type="entry name" value="NMRA-LIKE FAMILY PROTEIN"/>
    <property type="match status" value="1"/>
</dbReference>